<evidence type="ECO:0000313" key="2">
    <source>
        <dbReference type="EMBL" id="SLM22872.1"/>
    </source>
</evidence>
<dbReference type="AlphaFoldDB" id="A0A1W1GU44"/>
<name>A0A1W1GU44_9GAMM</name>
<gene>
    <name evidence="2" type="ORF">SAMN04488690_0546</name>
</gene>
<sequence>MQNGIGSRLRLAGVATVLMFAGQASALAAPAASPVTREAVAGISLSEWTARWWRWADEQRVAPYLDPDGRLCELGQEGPVWNLAGTNGRFQPRRQCVVPEGRHLLLPIINMASYQTGEDVSCEELQAGAAINNDYLVSAVVLLDGQPLGDMRLHRVKSEGCFRMDPDDDDSRLAAADGYWLMLKPLTPGRHTVSVGANYGVPEGGAYSQMRQTFEYVLHVGGRTQITFVTPMMVEASAP</sequence>
<protein>
    <submittedName>
        <fullName evidence="2">Uncharacterized protein</fullName>
    </submittedName>
</protein>
<proteinExistence type="predicted"/>
<dbReference type="Proteomes" id="UP000191133">
    <property type="component" value="Unassembled WGS sequence"/>
</dbReference>
<keyword evidence="1" id="KW-0732">Signal</keyword>
<feature type="chain" id="PRO_5012144895" evidence="1">
    <location>
        <begin position="27"/>
        <end position="239"/>
    </location>
</feature>
<reference evidence="3" key="1">
    <citation type="submission" date="2016-10" db="EMBL/GenBank/DDBJ databases">
        <authorList>
            <person name="Varghese N."/>
        </authorList>
    </citation>
    <scope>NUCLEOTIDE SEQUENCE [LARGE SCALE GENOMIC DNA]</scope>
    <source>
        <strain evidence="3">92MFCol6.1</strain>
    </source>
</reference>
<organism evidence="2 3">
    <name type="scientific">Stenotrophomonas indicatrix</name>
    <dbReference type="NCBI Taxonomy" id="2045451"/>
    <lineage>
        <taxon>Bacteria</taxon>
        <taxon>Pseudomonadati</taxon>
        <taxon>Pseudomonadota</taxon>
        <taxon>Gammaproteobacteria</taxon>
        <taxon>Lysobacterales</taxon>
        <taxon>Lysobacteraceae</taxon>
        <taxon>Stenotrophomonas</taxon>
    </lineage>
</organism>
<accession>A0A1W1GU44</accession>
<dbReference type="RefSeq" id="WP_258954686.1">
    <property type="nucleotide sequence ID" value="NZ_FWEU01000001.1"/>
</dbReference>
<dbReference type="EMBL" id="FWEU01000001">
    <property type="protein sequence ID" value="SLM22872.1"/>
    <property type="molecule type" value="Genomic_DNA"/>
</dbReference>
<feature type="signal peptide" evidence="1">
    <location>
        <begin position="1"/>
        <end position="26"/>
    </location>
</feature>
<evidence type="ECO:0000313" key="3">
    <source>
        <dbReference type="Proteomes" id="UP000191133"/>
    </source>
</evidence>
<evidence type="ECO:0000256" key="1">
    <source>
        <dbReference type="SAM" id="SignalP"/>
    </source>
</evidence>